<dbReference type="GO" id="GO:0005351">
    <property type="term" value="F:carbohydrate:proton symporter activity"/>
    <property type="evidence" value="ECO:0007669"/>
    <property type="project" value="TreeGrafter"/>
</dbReference>
<dbReference type="Gene3D" id="1.20.1250.20">
    <property type="entry name" value="MFS general substrate transporter like domains"/>
    <property type="match status" value="1"/>
</dbReference>
<evidence type="ECO:0000313" key="9">
    <source>
        <dbReference type="Proteomes" id="UP000279259"/>
    </source>
</evidence>
<feature type="transmembrane region" description="Helical" evidence="6">
    <location>
        <begin position="129"/>
        <end position="151"/>
    </location>
</feature>
<evidence type="ECO:0000259" key="7">
    <source>
        <dbReference type="PROSITE" id="PS50850"/>
    </source>
</evidence>
<evidence type="ECO:0000256" key="6">
    <source>
        <dbReference type="SAM" id="Phobius"/>
    </source>
</evidence>
<evidence type="ECO:0000256" key="2">
    <source>
        <dbReference type="ARBA" id="ARBA00010992"/>
    </source>
</evidence>
<dbReference type="InterPro" id="IPR005829">
    <property type="entry name" value="Sugar_transporter_CS"/>
</dbReference>
<evidence type="ECO:0000313" key="8">
    <source>
        <dbReference type="EMBL" id="RSH82922.1"/>
    </source>
</evidence>
<name>A0A427XVQ9_9TREE</name>
<dbReference type="PROSITE" id="PS00217">
    <property type="entry name" value="SUGAR_TRANSPORT_2"/>
    <property type="match status" value="1"/>
</dbReference>
<dbReference type="Pfam" id="PF00083">
    <property type="entry name" value="Sugar_tr"/>
    <property type="match status" value="1"/>
</dbReference>
<feature type="transmembrane region" description="Helical" evidence="6">
    <location>
        <begin position="94"/>
        <end position="117"/>
    </location>
</feature>
<feature type="transmembrane region" description="Helical" evidence="6">
    <location>
        <begin position="70"/>
        <end position="88"/>
    </location>
</feature>
<feature type="transmembrane region" description="Helical" evidence="6">
    <location>
        <begin position="315"/>
        <end position="338"/>
    </location>
</feature>
<sequence>MYLGFTLAVPGTIVANKGFIDQFGTVKDPVTGVLATNATYVAVWGGTTFAAQVVFQALSPFTADRFGVKMNLYLFTFWMTAAIITEILSKNWIAYLFAKIFSGAACGYIGTGVMTYLTEITMPQTRGAIGSMFSVWWKLGSLFGAVGLDILNTTAPLQFPRFRVCPRRHLGAPRKHEQAKKSLKFLIGKVEGYDVDHEYECIKWQVHESKLVQERYSESAWKAFFNSAHFNFSGGALTKGYTTYFLQLAGLTNAFQDTVILYSIEIVALIAAVYMVEKVGRRPLVLIGTAGCGICMLLIGALANVKVTTASSSGLIVICSAWELFYGSSLTPIGWIFIAEVSTLALNAKTTAFAVIVQSLSGLLFSYTVPLMLSNQDANWGERTGFLFAGTCFIWLIVAYFYLPETKGRNFADLDDLFERKIPLRKFHKTKTTAQEQMEGLVTAA</sequence>
<comment type="similarity">
    <text evidence="2">Belongs to the major facilitator superfamily. Sugar transporter (TC 2.A.1.1) family.</text>
</comment>
<dbReference type="PROSITE" id="PS50850">
    <property type="entry name" value="MFS"/>
    <property type="match status" value="1"/>
</dbReference>
<keyword evidence="9" id="KW-1185">Reference proteome</keyword>
<evidence type="ECO:0000256" key="1">
    <source>
        <dbReference type="ARBA" id="ARBA00004141"/>
    </source>
</evidence>
<keyword evidence="5 6" id="KW-0472">Membrane</keyword>
<dbReference type="InterPro" id="IPR020846">
    <property type="entry name" value="MFS_dom"/>
</dbReference>
<feature type="transmembrane region" description="Helical" evidence="6">
    <location>
        <begin position="259"/>
        <end position="276"/>
    </location>
</feature>
<reference evidence="8 9" key="1">
    <citation type="submission" date="2018-11" db="EMBL/GenBank/DDBJ databases">
        <title>Genome sequence of Saitozyma podzolica DSM 27192.</title>
        <authorList>
            <person name="Aliyu H."/>
            <person name="Gorte O."/>
            <person name="Ochsenreither K."/>
        </authorList>
    </citation>
    <scope>NUCLEOTIDE SEQUENCE [LARGE SCALE GENOMIC DNA]</scope>
    <source>
        <strain evidence="8 9">DSM 27192</strain>
    </source>
</reference>
<dbReference type="InterPro" id="IPR005828">
    <property type="entry name" value="MFS_sugar_transport-like"/>
</dbReference>
<evidence type="ECO:0000256" key="4">
    <source>
        <dbReference type="ARBA" id="ARBA00022989"/>
    </source>
</evidence>
<proteinExistence type="inferred from homology"/>
<dbReference type="InterPro" id="IPR036259">
    <property type="entry name" value="MFS_trans_sf"/>
</dbReference>
<feature type="domain" description="Major facilitator superfamily (MFS) profile" evidence="7">
    <location>
        <begin position="1"/>
        <end position="407"/>
    </location>
</feature>
<feature type="transmembrane region" description="Helical" evidence="6">
    <location>
        <begin position="385"/>
        <end position="403"/>
    </location>
</feature>
<evidence type="ECO:0000256" key="3">
    <source>
        <dbReference type="ARBA" id="ARBA00022692"/>
    </source>
</evidence>
<feature type="transmembrane region" description="Helical" evidence="6">
    <location>
        <begin position="283"/>
        <end position="303"/>
    </location>
</feature>
<dbReference type="OrthoDB" id="6612291at2759"/>
<dbReference type="EMBL" id="RSCD01000026">
    <property type="protein sequence ID" value="RSH82922.1"/>
    <property type="molecule type" value="Genomic_DNA"/>
</dbReference>
<dbReference type="InterPro" id="IPR050360">
    <property type="entry name" value="MFS_Sugar_Transporters"/>
</dbReference>
<dbReference type="SUPFAM" id="SSF103473">
    <property type="entry name" value="MFS general substrate transporter"/>
    <property type="match status" value="1"/>
</dbReference>
<feature type="transmembrane region" description="Helical" evidence="6">
    <location>
        <begin position="38"/>
        <end position="58"/>
    </location>
</feature>
<comment type="subcellular location">
    <subcellularLocation>
        <location evidence="1">Membrane</location>
        <topology evidence="1">Multi-pass membrane protein</topology>
    </subcellularLocation>
</comment>
<comment type="caution">
    <text evidence="8">The sequence shown here is derived from an EMBL/GenBank/DDBJ whole genome shotgun (WGS) entry which is preliminary data.</text>
</comment>
<dbReference type="Proteomes" id="UP000279259">
    <property type="component" value="Unassembled WGS sequence"/>
</dbReference>
<protein>
    <recommendedName>
        <fullName evidence="7">Major facilitator superfamily (MFS) profile domain-containing protein</fullName>
    </recommendedName>
</protein>
<evidence type="ECO:0000256" key="5">
    <source>
        <dbReference type="ARBA" id="ARBA00023136"/>
    </source>
</evidence>
<dbReference type="AlphaFoldDB" id="A0A427XVQ9"/>
<dbReference type="PROSITE" id="PS00216">
    <property type="entry name" value="SUGAR_TRANSPORT_1"/>
    <property type="match status" value="1"/>
</dbReference>
<feature type="transmembrane region" description="Helical" evidence="6">
    <location>
        <begin position="350"/>
        <end position="373"/>
    </location>
</feature>
<gene>
    <name evidence="8" type="ORF">EHS25_005912</name>
</gene>
<organism evidence="8 9">
    <name type="scientific">Saitozyma podzolica</name>
    <dbReference type="NCBI Taxonomy" id="1890683"/>
    <lineage>
        <taxon>Eukaryota</taxon>
        <taxon>Fungi</taxon>
        <taxon>Dikarya</taxon>
        <taxon>Basidiomycota</taxon>
        <taxon>Agaricomycotina</taxon>
        <taxon>Tremellomycetes</taxon>
        <taxon>Tremellales</taxon>
        <taxon>Trimorphomycetaceae</taxon>
        <taxon>Saitozyma</taxon>
    </lineage>
</organism>
<keyword evidence="3 6" id="KW-0812">Transmembrane</keyword>
<dbReference type="GO" id="GO:0016020">
    <property type="term" value="C:membrane"/>
    <property type="evidence" value="ECO:0007669"/>
    <property type="project" value="UniProtKB-SubCell"/>
</dbReference>
<keyword evidence="4 6" id="KW-1133">Transmembrane helix</keyword>
<dbReference type="PANTHER" id="PTHR48022:SF68">
    <property type="entry name" value="MAJOR FACILITATOR SUPERFAMILY (MFS) PROFILE DOMAIN-CONTAINING PROTEIN-RELATED"/>
    <property type="match status" value="1"/>
</dbReference>
<dbReference type="PANTHER" id="PTHR48022">
    <property type="entry name" value="PLASTIDIC GLUCOSE TRANSPORTER 4"/>
    <property type="match status" value="1"/>
</dbReference>
<accession>A0A427XVQ9</accession>